<evidence type="ECO:0000313" key="4">
    <source>
        <dbReference type="Proteomes" id="UP000572754"/>
    </source>
</evidence>
<dbReference type="InterPro" id="IPR003609">
    <property type="entry name" value="Pan_app"/>
</dbReference>
<evidence type="ECO:0000313" key="3">
    <source>
        <dbReference type="EMBL" id="KAF5681212.1"/>
    </source>
</evidence>
<sequence length="218" mass="24455">MKIFMFSMSLALMGAANAQEACEEGKRVNISPSYTVEYRCNKYRIGQTHENVLRYEDCAAMCEATGLDVCTYHADRKICIVGDPNGREGSFAGYTYMIRVQNDDVDPFPDEEDPFPPTCEQQRDNFKAKLDKCQADLEAASKKPSCGVDKWGQGYYDTKTGMNIANCKAACNADGKCLSYSANRGNTGPINCYLYSKETADVPDRKYENFVQYDKRCP</sequence>
<feature type="domain" description="Apple" evidence="2">
    <location>
        <begin position="133"/>
        <end position="217"/>
    </location>
</feature>
<name>A0A8H5WZA1_FUSCI</name>
<feature type="signal peptide" evidence="1">
    <location>
        <begin position="1"/>
        <end position="18"/>
    </location>
</feature>
<protein>
    <recommendedName>
        <fullName evidence="2">Apple domain-containing protein</fullName>
    </recommendedName>
</protein>
<keyword evidence="1" id="KW-0732">Signal</keyword>
<dbReference type="EMBL" id="JAAQPE010000186">
    <property type="protein sequence ID" value="KAF5681212.1"/>
    <property type="molecule type" value="Genomic_DNA"/>
</dbReference>
<comment type="caution">
    <text evidence="3">The sequence shown here is derived from an EMBL/GenBank/DDBJ whole genome shotgun (WGS) entry which is preliminary data.</text>
</comment>
<proteinExistence type="predicted"/>
<reference evidence="4" key="1">
    <citation type="journal article" date="2020" name="BMC Genomics">
        <title>Correction to: Identification and distribution of gene clusters required for synthesis of sphingolipid metabolism inhibitors in diverse species of the filamentous fungus Fusarium.</title>
        <authorList>
            <person name="Kim H.S."/>
            <person name="Lohmar J.M."/>
            <person name="Busman M."/>
            <person name="Brown D.W."/>
            <person name="Naumann T.A."/>
            <person name="Divon H.H."/>
            <person name="Lysoe E."/>
            <person name="Uhlig S."/>
            <person name="Proctor R.H."/>
        </authorList>
    </citation>
    <scope>NUCLEOTIDE SEQUENCE [LARGE SCALE GENOMIC DNA]</scope>
    <source>
        <strain evidence="4">NRRL 25331</strain>
    </source>
</reference>
<dbReference type="AlphaFoldDB" id="A0A8H5WZA1"/>
<dbReference type="PROSITE" id="PS50948">
    <property type="entry name" value="PAN"/>
    <property type="match status" value="1"/>
</dbReference>
<dbReference type="Proteomes" id="UP000572754">
    <property type="component" value="Unassembled WGS sequence"/>
</dbReference>
<evidence type="ECO:0000256" key="1">
    <source>
        <dbReference type="SAM" id="SignalP"/>
    </source>
</evidence>
<reference evidence="3 4" key="2">
    <citation type="submission" date="2020-05" db="EMBL/GenBank/DDBJ databases">
        <title>Identification and distribution of gene clusters putatively required for synthesis of sphingolipid metabolism inhibitors in phylogenetically diverse species of the filamentous fungus Fusarium.</title>
        <authorList>
            <person name="Kim H.-S."/>
            <person name="Busman M."/>
            <person name="Brown D.W."/>
            <person name="Divon H."/>
            <person name="Uhlig S."/>
            <person name="Proctor R.H."/>
        </authorList>
    </citation>
    <scope>NUCLEOTIDE SEQUENCE [LARGE SCALE GENOMIC DNA]</scope>
    <source>
        <strain evidence="3 4">NRRL 25331</strain>
    </source>
</reference>
<accession>A0A8H5WZA1</accession>
<feature type="chain" id="PRO_5034730353" description="Apple domain-containing protein" evidence="1">
    <location>
        <begin position="19"/>
        <end position="218"/>
    </location>
</feature>
<gene>
    <name evidence="3" type="ORF">FCIRC_5619</name>
</gene>
<keyword evidence="4" id="KW-1185">Reference proteome</keyword>
<dbReference type="Gene3D" id="3.50.4.10">
    <property type="entry name" value="Hepatocyte Growth Factor"/>
    <property type="match status" value="1"/>
</dbReference>
<evidence type="ECO:0000259" key="2">
    <source>
        <dbReference type="PROSITE" id="PS50948"/>
    </source>
</evidence>
<organism evidence="3 4">
    <name type="scientific">Fusarium circinatum</name>
    <name type="common">Pitch canker fungus</name>
    <name type="synonym">Gibberella circinata</name>
    <dbReference type="NCBI Taxonomy" id="48490"/>
    <lineage>
        <taxon>Eukaryota</taxon>
        <taxon>Fungi</taxon>
        <taxon>Dikarya</taxon>
        <taxon>Ascomycota</taxon>
        <taxon>Pezizomycotina</taxon>
        <taxon>Sordariomycetes</taxon>
        <taxon>Hypocreomycetidae</taxon>
        <taxon>Hypocreales</taxon>
        <taxon>Nectriaceae</taxon>
        <taxon>Fusarium</taxon>
        <taxon>Fusarium fujikuroi species complex</taxon>
    </lineage>
</organism>